<name>A0AA39CGE2_9EURO</name>
<organism evidence="3 4">
    <name type="scientific">Cladophialophora chaetospira</name>
    <dbReference type="NCBI Taxonomy" id="386627"/>
    <lineage>
        <taxon>Eukaryota</taxon>
        <taxon>Fungi</taxon>
        <taxon>Dikarya</taxon>
        <taxon>Ascomycota</taxon>
        <taxon>Pezizomycotina</taxon>
        <taxon>Eurotiomycetes</taxon>
        <taxon>Chaetothyriomycetidae</taxon>
        <taxon>Chaetothyriales</taxon>
        <taxon>Herpotrichiellaceae</taxon>
        <taxon>Cladophialophora</taxon>
    </lineage>
</organism>
<dbReference type="Proteomes" id="UP001172673">
    <property type="component" value="Unassembled WGS sequence"/>
</dbReference>
<keyword evidence="2" id="KW-0472">Membrane</keyword>
<evidence type="ECO:0000256" key="2">
    <source>
        <dbReference type="SAM" id="Phobius"/>
    </source>
</evidence>
<evidence type="ECO:0000313" key="3">
    <source>
        <dbReference type="EMBL" id="KAJ9607691.1"/>
    </source>
</evidence>
<feature type="transmembrane region" description="Helical" evidence="2">
    <location>
        <begin position="503"/>
        <end position="526"/>
    </location>
</feature>
<evidence type="ECO:0000313" key="4">
    <source>
        <dbReference type="Proteomes" id="UP001172673"/>
    </source>
</evidence>
<sequence length="637" mass="69361">MASPDSMKSPTKIPFLDEKGLNTPASRSSDSPPPTPGRDASKNKIEGGLSSILWGAFGPCIPVVAVTSILLTIVLHNRIPKEYVFLPAQQTKLSNQDSSALHGLEQIDSNVMPFILGASMTLVGFFAGQRIIDNTRKKSEALPTPRQMSLLIGLIDASGLMVLWDTMTYRRHSKETVFGPLRLAFWSLCFIIFMTFVIGAADSCMTNWTVDGQQREGLYHAQQAAETLMTNSLYNIILNFTDKTGANFFFLGDPQGSAELDFAAKALAVKTECRVRTNNCTVHPTGGFTCGTYTSPSFSFSGQVGVDAANATSKEDEATAGIQFFKDAALTQAIGVGSDSRDLFSAQNPVHFLSWSKGFPPVDTYADEFAYMRSNGYLKNDTNGDAVFILSCSSTIYQAEYLWVNGSVSPHQLATYEIAPDYYGAVYSAPFATNSVLSRLALQDAAALAAYQFHPESMSNVFADYFSRAAVAFSSGISVPVANDREWSRDNSYLATRVPTVPLYTLIAFKAVYALFALALAVLAVFKTQPSRAQEINARLTVDGLAAGFFEPTSNHEAPVKDINELFQEHNGEDARKIGLLQTAQGSWLWVTVGRKDLQGLGIQETIQPVADLATPTTPHSPRRDLGDRYTLVKDAE</sequence>
<feature type="transmembrane region" description="Helical" evidence="2">
    <location>
        <begin position="111"/>
        <end position="128"/>
    </location>
</feature>
<protein>
    <submittedName>
        <fullName evidence="3">Uncharacterized protein</fullName>
    </submittedName>
</protein>
<accession>A0AA39CGE2</accession>
<dbReference type="AlphaFoldDB" id="A0AA39CGE2"/>
<gene>
    <name evidence="3" type="ORF">H2200_007769</name>
</gene>
<feature type="region of interest" description="Disordered" evidence="1">
    <location>
        <begin position="1"/>
        <end position="43"/>
    </location>
</feature>
<dbReference type="EMBL" id="JAPDRK010000011">
    <property type="protein sequence ID" value="KAJ9607691.1"/>
    <property type="molecule type" value="Genomic_DNA"/>
</dbReference>
<reference evidence="3" key="1">
    <citation type="submission" date="2022-10" db="EMBL/GenBank/DDBJ databases">
        <title>Culturing micro-colonial fungi from biological soil crusts in the Mojave desert and describing Neophaeococcomyces mojavensis, and introducing the new genera and species Taxawa tesnikishii.</title>
        <authorList>
            <person name="Kurbessoian T."/>
            <person name="Stajich J.E."/>
        </authorList>
    </citation>
    <scope>NUCLEOTIDE SEQUENCE</scope>
    <source>
        <strain evidence="3">TK_41</strain>
    </source>
</reference>
<feature type="transmembrane region" description="Helical" evidence="2">
    <location>
        <begin position="184"/>
        <end position="205"/>
    </location>
</feature>
<comment type="caution">
    <text evidence="3">The sequence shown here is derived from an EMBL/GenBank/DDBJ whole genome shotgun (WGS) entry which is preliminary data.</text>
</comment>
<proteinExistence type="predicted"/>
<keyword evidence="4" id="KW-1185">Reference proteome</keyword>
<keyword evidence="2" id="KW-0812">Transmembrane</keyword>
<keyword evidence="2" id="KW-1133">Transmembrane helix</keyword>
<evidence type="ECO:0000256" key="1">
    <source>
        <dbReference type="SAM" id="MobiDB-lite"/>
    </source>
</evidence>
<feature type="transmembrane region" description="Helical" evidence="2">
    <location>
        <begin position="52"/>
        <end position="75"/>
    </location>
</feature>